<dbReference type="STRING" id="1229909.NSED_01750"/>
<dbReference type="OrthoDB" id="2811at2157"/>
<protein>
    <submittedName>
        <fullName evidence="1">Uncharacterized protein</fullName>
    </submittedName>
</protein>
<dbReference type="Proteomes" id="UP000006100">
    <property type="component" value="Chromosome"/>
</dbReference>
<proteinExistence type="predicted"/>
<accession>K0BAP3</accession>
<evidence type="ECO:0000313" key="2">
    <source>
        <dbReference type="Proteomes" id="UP000006100"/>
    </source>
</evidence>
<gene>
    <name evidence="1" type="ORF">NSED_01750</name>
</gene>
<dbReference type="AlphaFoldDB" id="K0BAP3"/>
<dbReference type="EMBL" id="CP003843">
    <property type="protein sequence ID" value="AFS82162.1"/>
    <property type="molecule type" value="Genomic_DNA"/>
</dbReference>
<dbReference type="KEGG" id="nir:NSED_01750"/>
<reference evidence="1 2" key="1">
    <citation type="journal article" date="2012" name="J. Bacteriol.">
        <title>Draft Genome Sequence of an Ammonia-Oxidizing Archaeon, "Candidatus Nitrosopumilus sediminis" AR2, from Svalbard in the Arctic Circle.</title>
        <authorList>
            <person name="Park S.J."/>
            <person name="Kim J.G."/>
            <person name="Jung M.Y."/>
            <person name="Kim S.J."/>
            <person name="Cha I.T."/>
            <person name="Ghai R."/>
            <person name="Martin-Cuadrado A.B."/>
            <person name="Rodriguez-Valera F."/>
            <person name="Rhee S.K."/>
        </authorList>
    </citation>
    <scope>NUCLEOTIDE SEQUENCE [LARGE SCALE GENOMIC DNA]</scope>
    <source>
        <strain evidence="1 2">AR2</strain>
    </source>
</reference>
<dbReference type="HOGENOM" id="CLU_2839207_0_0_2"/>
<dbReference type="PATRIC" id="fig|1229909.8.peg.365"/>
<evidence type="ECO:0000313" key="1">
    <source>
        <dbReference type="EMBL" id="AFS82162.1"/>
    </source>
</evidence>
<sequence length="66" mass="7922">MEGAELAKRDHQRNKSEIVKLVKEMFDQDKWGDEQYKIKLQELVVKDEELVRDVIAKIKQEREHEA</sequence>
<organism evidence="1 2">
    <name type="scientific">Candidatus Nitrosopumilus sediminis</name>
    <dbReference type="NCBI Taxonomy" id="1229909"/>
    <lineage>
        <taxon>Archaea</taxon>
        <taxon>Nitrososphaerota</taxon>
        <taxon>Nitrososphaeria</taxon>
        <taxon>Nitrosopumilales</taxon>
        <taxon>Nitrosopumilaceae</taxon>
        <taxon>Nitrosopumilus</taxon>
    </lineage>
</organism>
<keyword evidence="2" id="KW-1185">Reference proteome</keyword>
<dbReference type="RefSeq" id="WP_014964534.1">
    <property type="nucleotide sequence ID" value="NC_018656.1"/>
</dbReference>
<dbReference type="GeneID" id="13697369"/>
<name>K0BAP3_9ARCH</name>